<feature type="domain" description="PAS" evidence="1">
    <location>
        <begin position="185"/>
        <end position="231"/>
    </location>
</feature>
<gene>
    <name evidence="5" type="ORF">X805_29340</name>
</gene>
<dbReference type="SMART" id="SM00086">
    <property type="entry name" value="PAC"/>
    <property type="match status" value="2"/>
</dbReference>
<dbReference type="SUPFAM" id="SSF55785">
    <property type="entry name" value="PYP-like sensor domain (PAS domain)"/>
    <property type="match status" value="2"/>
</dbReference>
<dbReference type="PROSITE" id="PS50112">
    <property type="entry name" value="PAS"/>
    <property type="match status" value="2"/>
</dbReference>
<dbReference type="SMART" id="SM00052">
    <property type="entry name" value="EAL"/>
    <property type="match status" value="1"/>
</dbReference>
<dbReference type="EMBL" id="AZRA01000078">
    <property type="protein sequence ID" value="KDB51472.1"/>
    <property type="molecule type" value="Genomic_DNA"/>
</dbReference>
<dbReference type="InterPro" id="IPR001610">
    <property type="entry name" value="PAC"/>
</dbReference>
<dbReference type="CDD" id="cd01949">
    <property type="entry name" value="GGDEF"/>
    <property type="match status" value="1"/>
</dbReference>
<dbReference type="InterPro" id="IPR029787">
    <property type="entry name" value="Nucleotide_cyclase"/>
</dbReference>
<dbReference type="InterPro" id="IPR000700">
    <property type="entry name" value="PAS-assoc_C"/>
</dbReference>
<dbReference type="STRING" id="34103.SAMN05421778_101251"/>
<dbReference type="Proteomes" id="UP000026714">
    <property type="component" value="Unassembled WGS sequence"/>
</dbReference>
<dbReference type="SMART" id="SM00091">
    <property type="entry name" value="PAS"/>
    <property type="match status" value="2"/>
</dbReference>
<dbReference type="PANTHER" id="PTHR44757">
    <property type="entry name" value="DIGUANYLATE CYCLASE DGCP"/>
    <property type="match status" value="1"/>
</dbReference>
<dbReference type="NCBIfam" id="TIGR00254">
    <property type="entry name" value="GGDEF"/>
    <property type="match status" value="1"/>
</dbReference>
<evidence type="ECO:0008006" key="7">
    <source>
        <dbReference type="Google" id="ProtNLM"/>
    </source>
</evidence>
<evidence type="ECO:0000313" key="6">
    <source>
        <dbReference type="Proteomes" id="UP000026714"/>
    </source>
</evidence>
<dbReference type="NCBIfam" id="TIGR00229">
    <property type="entry name" value="sensory_box"/>
    <property type="match status" value="2"/>
</dbReference>
<dbReference type="InterPro" id="IPR000160">
    <property type="entry name" value="GGDEF_dom"/>
</dbReference>
<dbReference type="Pfam" id="PF08448">
    <property type="entry name" value="PAS_4"/>
    <property type="match status" value="1"/>
</dbReference>
<dbReference type="InterPro" id="IPR013767">
    <property type="entry name" value="PAS_fold"/>
</dbReference>
<dbReference type="eggNOG" id="COG5001">
    <property type="taxonomic scope" value="Bacteria"/>
</dbReference>
<dbReference type="CDD" id="cd01948">
    <property type="entry name" value="EAL"/>
    <property type="match status" value="1"/>
</dbReference>
<dbReference type="InterPro" id="IPR035965">
    <property type="entry name" value="PAS-like_dom_sf"/>
</dbReference>
<evidence type="ECO:0000259" key="3">
    <source>
        <dbReference type="PROSITE" id="PS50883"/>
    </source>
</evidence>
<dbReference type="FunFam" id="3.20.20.450:FF:000001">
    <property type="entry name" value="Cyclic di-GMP phosphodiesterase yahA"/>
    <property type="match status" value="1"/>
</dbReference>
<dbReference type="InterPro" id="IPR000014">
    <property type="entry name" value="PAS"/>
</dbReference>
<dbReference type="PROSITE" id="PS50887">
    <property type="entry name" value="GGDEF"/>
    <property type="match status" value="1"/>
</dbReference>
<dbReference type="InterPro" id="IPR035919">
    <property type="entry name" value="EAL_sf"/>
</dbReference>
<organism evidence="5 6">
    <name type="scientific">Sphaerotilus natans subsp. natans DSM 6575</name>
    <dbReference type="NCBI Taxonomy" id="1286631"/>
    <lineage>
        <taxon>Bacteria</taxon>
        <taxon>Pseudomonadati</taxon>
        <taxon>Pseudomonadota</taxon>
        <taxon>Betaproteobacteria</taxon>
        <taxon>Burkholderiales</taxon>
        <taxon>Sphaerotilaceae</taxon>
        <taxon>Sphaerotilus</taxon>
    </lineage>
</organism>
<dbReference type="InterPro" id="IPR052155">
    <property type="entry name" value="Biofilm_reg_signaling"/>
</dbReference>
<dbReference type="SUPFAM" id="SSF141868">
    <property type="entry name" value="EAL domain-like"/>
    <property type="match status" value="1"/>
</dbReference>
<evidence type="ECO:0000259" key="2">
    <source>
        <dbReference type="PROSITE" id="PS50113"/>
    </source>
</evidence>
<feature type="domain" description="PAS" evidence="1">
    <location>
        <begin position="61"/>
        <end position="132"/>
    </location>
</feature>
<dbReference type="AlphaFoldDB" id="A0A059KJ38"/>
<dbReference type="SMART" id="SM00267">
    <property type="entry name" value="GGDEF"/>
    <property type="match status" value="1"/>
</dbReference>
<comment type="caution">
    <text evidence="5">The sequence shown here is derived from an EMBL/GenBank/DDBJ whole genome shotgun (WGS) entry which is preliminary data.</text>
</comment>
<dbReference type="CDD" id="cd00130">
    <property type="entry name" value="PAS"/>
    <property type="match status" value="2"/>
</dbReference>
<protein>
    <recommendedName>
        <fullName evidence="7">EAL domain-containing protein</fullName>
    </recommendedName>
</protein>
<dbReference type="Pfam" id="PF00563">
    <property type="entry name" value="EAL"/>
    <property type="match status" value="1"/>
</dbReference>
<feature type="domain" description="PAC" evidence="2">
    <location>
        <begin position="258"/>
        <end position="310"/>
    </location>
</feature>
<dbReference type="PROSITE" id="PS50883">
    <property type="entry name" value="EAL"/>
    <property type="match status" value="1"/>
</dbReference>
<feature type="domain" description="EAL" evidence="3">
    <location>
        <begin position="485"/>
        <end position="739"/>
    </location>
</feature>
<dbReference type="InterPro" id="IPR001633">
    <property type="entry name" value="EAL_dom"/>
</dbReference>
<proteinExistence type="predicted"/>
<dbReference type="GO" id="GO:0006355">
    <property type="term" value="P:regulation of DNA-templated transcription"/>
    <property type="evidence" value="ECO:0007669"/>
    <property type="project" value="InterPro"/>
</dbReference>
<evidence type="ECO:0000259" key="4">
    <source>
        <dbReference type="PROSITE" id="PS50887"/>
    </source>
</evidence>
<reference evidence="5 6" key="1">
    <citation type="journal article" date="2014" name="FEMS Microbiol. Ecol.">
        <title>Sphaerotilus natans encrusted with nanoball-shaped Fe(III) oxide minerals formed by nitrate-reducing mixotrophic Fe(II) oxidation.</title>
        <authorList>
            <person name="Park S."/>
            <person name="Kim D.H."/>
            <person name="Lee J.H."/>
            <person name="Hur H.G."/>
        </authorList>
    </citation>
    <scope>NUCLEOTIDE SEQUENCE [LARGE SCALE GENOMIC DNA]</scope>
    <source>
        <strain evidence="5 6">DSM 6575</strain>
    </source>
</reference>
<dbReference type="PANTHER" id="PTHR44757:SF2">
    <property type="entry name" value="BIOFILM ARCHITECTURE MAINTENANCE PROTEIN MBAA"/>
    <property type="match status" value="1"/>
</dbReference>
<dbReference type="Pfam" id="PF00989">
    <property type="entry name" value="PAS"/>
    <property type="match status" value="1"/>
</dbReference>
<dbReference type="SUPFAM" id="SSF55073">
    <property type="entry name" value="Nucleotide cyclase"/>
    <property type="match status" value="1"/>
</dbReference>
<accession>A0A059KJ38</accession>
<evidence type="ECO:0000313" key="5">
    <source>
        <dbReference type="EMBL" id="KDB51472.1"/>
    </source>
</evidence>
<dbReference type="PROSITE" id="PS50113">
    <property type="entry name" value="PAC"/>
    <property type="match status" value="2"/>
</dbReference>
<dbReference type="InterPro" id="IPR013656">
    <property type="entry name" value="PAS_4"/>
</dbReference>
<dbReference type="Gene3D" id="3.20.20.450">
    <property type="entry name" value="EAL domain"/>
    <property type="match status" value="1"/>
</dbReference>
<dbReference type="Pfam" id="PF00990">
    <property type="entry name" value="GGDEF"/>
    <property type="match status" value="1"/>
</dbReference>
<feature type="domain" description="PAC" evidence="2">
    <location>
        <begin position="136"/>
        <end position="188"/>
    </location>
</feature>
<dbReference type="InterPro" id="IPR043128">
    <property type="entry name" value="Rev_trsase/Diguanyl_cyclase"/>
</dbReference>
<dbReference type="Gene3D" id="3.30.70.270">
    <property type="match status" value="1"/>
</dbReference>
<keyword evidence="6" id="KW-1185">Reference proteome</keyword>
<name>A0A059KJ38_9BURK</name>
<feature type="domain" description="GGDEF" evidence="4">
    <location>
        <begin position="344"/>
        <end position="476"/>
    </location>
</feature>
<dbReference type="Gene3D" id="3.30.450.20">
    <property type="entry name" value="PAS domain"/>
    <property type="match status" value="2"/>
</dbReference>
<evidence type="ECO:0000259" key="1">
    <source>
        <dbReference type="PROSITE" id="PS50112"/>
    </source>
</evidence>
<sequence length="762" mass="83492">MPSQNMSRKGAISLGRDRFLRSTAVHQFLEVVGIMDAQGVGADARGASGVAAQDGGSLWAAGADLARILFRGLPDLAWLKDPQGRYLSCNAAFERIVGCSEAELRGRTDVDVFSAEEAAFFRSNDRGALERDGLHVNEEWLTFRDTGERRRYEVLKTPLRGQDEVLIGVLGVARDITRQHHQDEALRLAARIFESVGESILVTDAAGDIVAVNAAFSRISGYPAQEVIGRNPRLLRSGRQGPAFAARMWRQLAVHDRFQGEFWNRARDGRLYPLLQTITVLRDEVGRITHYVGVGADLSRLHEAEQRSHHLRLHDTLTDLPNRQVIATRLHEAIETRRGSDRSGGVTLLVIGLDGFKSINDSLGHAAGDRVLVEMAERLRVLAGGQSFVGRLGGDEFVVMRVDAGLERVQAEARDWLAALAEPIELQGHAVTITVSIGLGHFPEDGDSADTLLRHAESALRGAKGEGRNTLRRYDPLQHQASLERLLLLSSLRRAVPAGELHAWYQPKLDLHSRELVGAEALVRWLHPELGWVSPAQFIPVAEQTDLIVAIGERMLDTVAAQVARWHAQGRGWLPVAVNLGARHFADAGLPARLQALRERHGLPPGVLELEITESMLMTAGGAPEQRLAELRQAGVKLSIDDFGTGYSSLSYLKRLPVDTLKIDRSFVAAIESDRRDLSIATTIIALARGLGLTVVAEGVETEGQRELLEQEGCAQGQGWLFAHAMPPAEFETWWQVWAPSPGRQDHFDAEAAAGAAPNQLA</sequence>